<protein>
    <submittedName>
        <fullName evidence="13">SusC/RagA family protein</fullName>
    </submittedName>
</protein>
<dbReference type="SUPFAM" id="SSF56935">
    <property type="entry name" value="Porins"/>
    <property type="match status" value="1"/>
</dbReference>
<name>A0A246FN75_9BACT</name>
<evidence type="ECO:0000256" key="3">
    <source>
        <dbReference type="ARBA" id="ARBA00022452"/>
    </source>
</evidence>
<dbReference type="GO" id="GO:0009279">
    <property type="term" value="C:cell outer membrane"/>
    <property type="evidence" value="ECO:0007669"/>
    <property type="project" value="UniProtKB-SubCell"/>
</dbReference>
<keyword evidence="14" id="KW-1185">Reference proteome</keyword>
<dbReference type="NCBIfam" id="TIGR04056">
    <property type="entry name" value="OMP_RagA_SusC"/>
    <property type="match status" value="1"/>
</dbReference>
<evidence type="ECO:0000313" key="13">
    <source>
        <dbReference type="EMBL" id="OWP64180.1"/>
    </source>
</evidence>
<evidence type="ECO:0000256" key="7">
    <source>
        <dbReference type="ARBA" id="ARBA00023237"/>
    </source>
</evidence>
<evidence type="ECO:0000256" key="8">
    <source>
        <dbReference type="PROSITE-ProRule" id="PRU01360"/>
    </source>
</evidence>
<comment type="similarity">
    <text evidence="8 9">Belongs to the TonB-dependent receptor family.</text>
</comment>
<dbReference type="Gene3D" id="2.60.40.1120">
    <property type="entry name" value="Carboxypeptidase-like, regulatory domain"/>
    <property type="match status" value="1"/>
</dbReference>
<evidence type="ECO:0000256" key="1">
    <source>
        <dbReference type="ARBA" id="ARBA00004571"/>
    </source>
</evidence>
<feature type="signal peptide" evidence="10">
    <location>
        <begin position="1"/>
        <end position="25"/>
    </location>
</feature>
<dbReference type="Pfam" id="PF07715">
    <property type="entry name" value="Plug"/>
    <property type="match status" value="1"/>
</dbReference>
<dbReference type="Proteomes" id="UP000197277">
    <property type="component" value="Unassembled WGS sequence"/>
</dbReference>
<dbReference type="FunFam" id="2.170.130.10:FF:000008">
    <property type="entry name" value="SusC/RagA family TonB-linked outer membrane protein"/>
    <property type="match status" value="1"/>
</dbReference>
<feature type="domain" description="TonB-dependent receptor plug" evidence="12">
    <location>
        <begin position="126"/>
        <end position="241"/>
    </location>
</feature>
<dbReference type="Pfam" id="PF00593">
    <property type="entry name" value="TonB_dep_Rec_b-barrel"/>
    <property type="match status" value="1"/>
</dbReference>
<feature type="chain" id="PRO_5013394915" evidence="10">
    <location>
        <begin position="26"/>
        <end position="1007"/>
    </location>
</feature>
<evidence type="ECO:0000256" key="10">
    <source>
        <dbReference type="SAM" id="SignalP"/>
    </source>
</evidence>
<comment type="caution">
    <text evidence="13">The sequence shown here is derived from an EMBL/GenBank/DDBJ whole genome shotgun (WGS) entry which is preliminary data.</text>
</comment>
<dbReference type="Gene3D" id="2.170.130.10">
    <property type="entry name" value="TonB-dependent receptor, plug domain"/>
    <property type="match status" value="1"/>
</dbReference>
<dbReference type="PROSITE" id="PS52016">
    <property type="entry name" value="TONB_DEPENDENT_REC_3"/>
    <property type="match status" value="1"/>
</dbReference>
<keyword evidence="5 9" id="KW-0798">TonB box</keyword>
<keyword evidence="6 8" id="KW-0472">Membrane</keyword>
<dbReference type="InterPro" id="IPR008969">
    <property type="entry name" value="CarboxyPept-like_regulatory"/>
</dbReference>
<keyword evidence="10" id="KW-0732">Signal</keyword>
<dbReference type="NCBIfam" id="TIGR04057">
    <property type="entry name" value="SusC_RagA_signa"/>
    <property type="match status" value="1"/>
</dbReference>
<keyword evidence="7 8" id="KW-0998">Cell outer membrane</keyword>
<proteinExistence type="inferred from homology"/>
<organism evidence="13 14">
    <name type="scientific">Hymenobacter amundsenii</name>
    <dbReference type="NCBI Taxonomy" id="2006685"/>
    <lineage>
        <taxon>Bacteria</taxon>
        <taxon>Pseudomonadati</taxon>
        <taxon>Bacteroidota</taxon>
        <taxon>Cytophagia</taxon>
        <taxon>Cytophagales</taxon>
        <taxon>Hymenobacteraceae</taxon>
        <taxon>Hymenobacter</taxon>
    </lineage>
</organism>
<gene>
    <name evidence="13" type="ORF">CDA63_05505</name>
</gene>
<dbReference type="SUPFAM" id="SSF49464">
    <property type="entry name" value="Carboxypeptidase regulatory domain-like"/>
    <property type="match status" value="1"/>
</dbReference>
<sequence>MKHPYLAKLVLPILCAGVGMSSAHAQGIGTVSGRVLDEKGDGLPGVTVLIEGSSLGGSTNSDGTYAIQNVPAGPHTLILSFVGFSTQRQAINVTAGQNTAVAALKMSENSTLLNSVVVVGYGTQRKQDLTGAVEQVTEKQFVKGQVSSPEQLIQGKVAGLQVATNGGAPGTGSSIRIRGGSSLSASNDPLFIIDGVPVDNRGIQGTSNPLTLINPNDIESVTVLKDASATAIYGSRASNGVIIVTTKKGLQGETLRVNVSTQNSVSTPYQYSDLLNGDEFRALVNTRGNAQQKASLGTANTDWQREIYRTAYTTDNTVSLLGSAGNLPFRVSGGYLNQQGLLKQNDLKRYTGSIGLTPVLLNGNLRVDANLKGSWIDNNFSNQDAVGSAVRFDPTQSIRSTESRLARYGGYFEFLNNDGLVEPLATRNPVGRIELSRNRSTVKRSIGNVQLDYKMPFLRALSANLNVGYDYQQGQGTDVVKPNSAILNGGRLGRNNQYREENRNRLLEALGKYNAELGIGRVDALAGYSYQNFSYRTYVFDDRLANGDLNNNQRADRPINGREYYDPSYNLQSFFGRVNYNIKDKYLFSTSFRADASSRFAESERWGYFPAASAAWRLKGEEFLANSEAISELKIRLGYGQTGQQDLGNDYADYYGYQALYDPSRVTAQYQLGGQFITTQRPAAYNAFRTWEKTTTYNVGLDYGFLDNRFTGSVDVYQRDTRDLLLTVNLPAGSNLSNAYKANVGSLTNKGVEASLNVAAVRGERFNLNFNANATLNRNKITELDANSANNPNFRGYETEGIDGGVGNNIQINSVGYQSNSFYVYQQAYGTDGKPLDGVVVDRNGDGVINSLDRYRYKSSRPQAILGFGSNASYGKLNLAFTMRSNLNNYVYNNVRSQAIFVQNSNGFVNNFNREVLDNNFTSTNPQVIQSDYFVENASFLRMENISLGYDFGSIYKEKANLRVSFAVQNLFVITKYKGLDPEVFNGVDRIIYPRPRAYTVGLNFGF</sequence>
<evidence type="ECO:0000256" key="5">
    <source>
        <dbReference type="ARBA" id="ARBA00023077"/>
    </source>
</evidence>
<evidence type="ECO:0000259" key="12">
    <source>
        <dbReference type="Pfam" id="PF07715"/>
    </source>
</evidence>
<dbReference type="AlphaFoldDB" id="A0A246FN75"/>
<dbReference type="InterPro" id="IPR023996">
    <property type="entry name" value="TonB-dep_OMP_SusC/RagA"/>
</dbReference>
<evidence type="ECO:0000259" key="11">
    <source>
        <dbReference type="Pfam" id="PF00593"/>
    </source>
</evidence>
<dbReference type="EMBL" id="NIRR01000005">
    <property type="protein sequence ID" value="OWP64180.1"/>
    <property type="molecule type" value="Genomic_DNA"/>
</dbReference>
<keyword evidence="3 8" id="KW-1134">Transmembrane beta strand</keyword>
<feature type="domain" description="TonB-dependent receptor-like beta-barrel" evidence="11">
    <location>
        <begin position="397"/>
        <end position="971"/>
    </location>
</feature>
<reference evidence="13 14" key="1">
    <citation type="submission" date="2017-06" db="EMBL/GenBank/DDBJ databases">
        <title>Hymenobacter amundsenii sp. nov. isolated from regoliths in Antarctica.</title>
        <authorList>
            <person name="Sedlacek I."/>
            <person name="Kralova S."/>
            <person name="Pantucek R."/>
            <person name="Svec P."/>
            <person name="Holochova P."/>
            <person name="Stankova E."/>
            <person name="Vrbovska V."/>
            <person name="Busse H.-J."/>
        </authorList>
    </citation>
    <scope>NUCLEOTIDE SEQUENCE [LARGE SCALE GENOMIC DNA]</scope>
    <source>
        <strain evidence="13 14">CCM 8682</strain>
    </source>
</reference>
<evidence type="ECO:0000313" key="14">
    <source>
        <dbReference type="Proteomes" id="UP000197277"/>
    </source>
</evidence>
<accession>A0A246FN75</accession>
<evidence type="ECO:0000256" key="4">
    <source>
        <dbReference type="ARBA" id="ARBA00022692"/>
    </source>
</evidence>
<dbReference type="InterPro" id="IPR039426">
    <property type="entry name" value="TonB-dep_rcpt-like"/>
</dbReference>
<dbReference type="Pfam" id="PF13715">
    <property type="entry name" value="CarbopepD_reg_2"/>
    <property type="match status" value="1"/>
</dbReference>
<dbReference type="Gene3D" id="2.40.170.20">
    <property type="entry name" value="TonB-dependent receptor, beta-barrel domain"/>
    <property type="match status" value="1"/>
</dbReference>
<keyword evidence="4 8" id="KW-0812">Transmembrane</keyword>
<evidence type="ECO:0000256" key="2">
    <source>
        <dbReference type="ARBA" id="ARBA00022448"/>
    </source>
</evidence>
<comment type="subcellular location">
    <subcellularLocation>
        <location evidence="1 8">Cell outer membrane</location>
        <topology evidence="1 8">Multi-pass membrane protein</topology>
    </subcellularLocation>
</comment>
<dbReference type="OrthoDB" id="9768177at2"/>
<dbReference type="InterPro" id="IPR012910">
    <property type="entry name" value="Plug_dom"/>
</dbReference>
<dbReference type="RefSeq" id="WP_088463445.1">
    <property type="nucleotide sequence ID" value="NZ_NIRR01000005.1"/>
</dbReference>
<dbReference type="InterPro" id="IPR037066">
    <property type="entry name" value="Plug_dom_sf"/>
</dbReference>
<evidence type="ECO:0000256" key="6">
    <source>
        <dbReference type="ARBA" id="ARBA00023136"/>
    </source>
</evidence>
<keyword evidence="2 8" id="KW-0813">Transport</keyword>
<dbReference type="InterPro" id="IPR036942">
    <property type="entry name" value="Beta-barrel_TonB_sf"/>
</dbReference>
<dbReference type="InterPro" id="IPR000531">
    <property type="entry name" value="Beta-barrel_TonB"/>
</dbReference>
<evidence type="ECO:0000256" key="9">
    <source>
        <dbReference type="RuleBase" id="RU003357"/>
    </source>
</evidence>
<dbReference type="InterPro" id="IPR023997">
    <property type="entry name" value="TonB-dep_OMP_SusC/RagA_CS"/>
</dbReference>